<gene>
    <name evidence="5" type="ORF">P3T76_001083</name>
</gene>
<keyword evidence="1" id="KW-0862">Zinc</keyword>
<dbReference type="Proteomes" id="UP001259832">
    <property type="component" value="Unassembled WGS sequence"/>
</dbReference>
<evidence type="ECO:0000313" key="5">
    <source>
        <dbReference type="EMBL" id="KAK1947073.1"/>
    </source>
</evidence>
<feature type="region of interest" description="Disordered" evidence="3">
    <location>
        <begin position="99"/>
        <end position="151"/>
    </location>
</feature>
<sequence>MLSLPLLAARSRLLRAPAASIAARSLGSNANVLSVQFNTLNFSKNRAFSTNDGSKNEEEDQDGELALEDANKDEQEANDDGMSPLERLLQHSQQFQLDMDQDDDSNKQNADANDPFADDWQEDSTPMTKSTSRSSGAFKRNTFRRRGNSDRHVELGRRAADHLIRTDVDDIDYDSELESVWDEEQLKQRKFHQALRRELDKDRVCTNCGEPGHRSRNCLVPRICSNCGNLGHTAHQCRYKRNPVSMEEFLVEQEELQQKRKKNKQIRKIAAKAVRKPGSKRPEGLPTTDLNKRNESLRGELDAELDAYADLLESMERKRKNKKKDEN</sequence>
<proteinExistence type="predicted"/>
<keyword evidence="6" id="KW-1185">Reference proteome</keyword>
<dbReference type="InterPro" id="IPR001878">
    <property type="entry name" value="Znf_CCHC"/>
</dbReference>
<evidence type="ECO:0000313" key="6">
    <source>
        <dbReference type="Proteomes" id="UP001259832"/>
    </source>
</evidence>
<accession>A0AAD9GZS8</accession>
<keyword evidence="1" id="KW-0863">Zinc-finger</keyword>
<evidence type="ECO:0000256" key="3">
    <source>
        <dbReference type="SAM" id="MobiDB-lite"/>
    </source>
</evidence>
<name>A0AAD9GZS8_9STRA</name>
<evidence type="ECO:0000256" key="1">
    <source>
        <dbReference type="PROSITE-ProRule" id="PRU00047"/>
    </source>
</evidence>
<dbReference type="InterPro" id="IPR036875">
    <property type="entry name" value="Znf_CCHC_sf"/>
</dbReference>
<keyword evidence="2" id="KW-0175">Coiled coil</keyword>
<comment type="caution">
    <text evidence="5">The sequence shown here is derived from an EMBL/GenBank/DDBJ whole genome shotgun (WGS) entry which is preliminary data.</text>
</comment>
<dbReference type="SUPFAM" id="SSF57756">
    <property type="entry name" value="Retrovirus zinc finger-like domains"/>
    <property type="match status" value="1"/>
</dbReference>
<evidence type="ECO:0000256" key="2">
    <source>
        <dbReference type="SAM" id="Coils"/>
    </source>
</evidence>
<dbReference type="GO" id="GO:0003676">
    <property type="term" value="F:nucleic acid binding"/>
    <property type="evidence" value="ECO:0007669"/>
    <property type="project" value="InterPro"/>
</dbReference>
<dbReference type="PROSITE" id="PS50158">
    <property type="entry name" value="ZF_CCHC"/>
    <property type="match status" value="2"/>
</dbReference>
<keyword evidence="1" id="KW-0479">Metal-binding</keyword>
<organism evidence="5 6">
    <name type="scientific">Phytophthora citrophthora</name>
    <dbReference type="NCBI Taxonomy" id="4793"/>
    <lineage>
        <taxon>Eukaryota</taxon>
        <taxon>Sar</taxon>
        <taxon>Stramenopiles</taxon>
        <taxon>Oomycota</taxon>
        <taxon>Peronosporomycetes</taxon>
        <taxon>Peronosporales</taxon>
        <taxon>Peronosporaceae</taxon>
        <taxon>Phytophthora</taxon>
    </lineage>
</organism>
<reference evidence="5" key="1">
    <citation type="submission" date="2023-08" db="EMBL/GenBank/DDBJ databases">
        <title>Reference Genome Resource for the Citrus Pathogen Phytophthora citrophthora.</title>
        <authorList>
            <person name="Moller H."/>
            <person name="Coetzee B."/>
            <person name="Rose L.J."/>
            <person name="Van Niekerk J.M."/>
        </authorList>
    </citation>
    <scope>NUCLEOTIDE SEQUENCE</scope>
    <source>
        <strain evidence="5">STE-U-9442</strain>
    </source>
</reference>
<dbReference type="Gene3D" id="4.10.60.10">
    <property type="entry name" value="Zinc finger, CCHC-type"/>
    <property type="match status" value="1"/>
</dbReference>
<feature type="compositionally biased region" description="Polar residues" evidence="3">
    <location>
        <begin position="123"/>
        <end position="135"/>
    </location>
</feature>
<dbReference type="GO" id="GO:0008270">
    <property type="term" value="F:zinc ion binding"/>
    <property type="evidence" value="ECO:0007669"/>
    <property type="project" value="UniProtKB-KW"/>
</dbReference>
<evidence type="ECO:0000259" key="4">
    <source>
        <dbReference type="PROSITE" id="PS50158"/>
    </source>
</evidence>
<dbReference type="EMBL" id="JASMQC010000002">
    <property type="protein sequence ID" value="KAK1947073.1"/>
    <property type="molecule type" value="Genomic_DNA"/>
</dbReference>
<feature type="coiled-coil region" evidence="2">
    <location>
        <begin position="298"/>
        <end position="325"/>
    </location>
</feature>
<feature type="domain" description="CCHC-type" evidence="4">
    <location>
        <begin position="205"/>
        <end position="218"/>
    </location>
</feature>
<dbReference type="Pfam" id="PF00098">
    <property type="entry name" value="zf-CCHC"/>
    <property type="match status" value="2"/>
</dbReference>
<feature type="domain" description="CCHC-type" evidence="4">
    <location>
        <begin position="224"/>
        <end position="238"/>
    </location>
</feature>
<protein>
    <submittedName>
        <fullName evidence="5">Gag polyprotein</fullName>
    </submittedName>
</protein>
<dbReference type="SMART" id="SM00343">
    <property type="entry name" value="ZnF_C2HC"/>
    <property type="match status" value="2"/>
</dbReference>
<dbReference type="AlphaFoldDB" id="A0AAD9GZS8"/>
<feature type="region of interest" description="Disordered" evidence="3">
    <location>
        <begin position="271"/>
        <end position="298"/>
    </location>
</feature>